<reference evidence="1" key="1">
    <citation type="submission" date="2015-12" db="EMBL/GenBank/DDBJ databases">
        <title>Gene expression during late stages of embryo sac development: a critical building block for successful pollen-pistil interactions.</title>
        <authorList>
            <person name="Liu Y."/>
            <person name="Joly V."/>
            <person name="Sabar M."/>
            <person name="Matton D.P."/>
        </authorList>
    </citation>
    <scope>NUCLEOTIDE SEQUENCE</scope>
</reference>
<protein>
    <submittedName>
        <fullName evidence="1">Putative ovule protein</fullName>
    </submittedName>
</protein>
<feature type="non-terminal residue" evidence="1">
    <location>
        <position position="1"/>
    </location>
</feature>
<dbReference type="AlphaFoldDB" id="A0A0V0HER4"/>
<name>A0A0V0HER4_SOLCH</name>
<accession>A0A0V0HER4</accession>
<proteinExistence type="predicted"/>
<dbReference type="EMBL" id="GEDG01020917">
    <property type="protein sequence ID" value="JAP18740.1"/>
    <property type="molecule type" value="Transcribed_RNA"/>
</dbReference>
<organism evidence="1">
    <name type="scientific">Solanum chacoense</name>
    <name type="common">Chaco potato</name>
    <dbReference type="NCBI Taxonomy" id="4108"/>
    <lineage>
        <taxon>Eukaryota</taxon>
        <taxon>Viridiplantae</taxon>
        <taxon>Streptophyta</taxon>
        <taxon>Embryophyta</taxon>
        <taxon>Tracheophyta</taxon>
        <taxon>Spermatophyta</taxon>
        <taxon>Magnoliopsida</taxon>
        <taxon>eudicotyledons</taxon>
        <taxon>Gunneridae</taxon>
        <taxon>Pentapetalae</taxon>
        <taxon>asterids</taxon>
        <taxon>lamiids</taxon>
        <taxon>Solanales</taxon>
        <taxon>Solanaceae</taxon>
        <taxon>Solanoideae</taxon>
        <taxon>Solaneae</taxon>
        <taxon>Solanum</taxon>
    </lineage>
</organism>
<sequence>KIVPGSIRNKPLCPRKGKVGVRSAYNLPSSDHTSGITLGMLVYSLTRISNTNSNHQFRQFYPLTGC</sequence>
<evidence type="ECO:0000313" key="1">
    <source>
        <dbReference type="EMBL" id="JAP18740.1"/>
    </source>
</evidence>